<dbReference type="RefSeq" id="WP_116882762.1">
    <property type="nucleotide sequence ID" value="NZ_CABMMC010000260.1"/>
</dbReference>
<organism evidence="8 9">
    <name type="scientific">Victivallis vadensis</name>
    <dbReference type="NCBI Taxonomy" id="172901"/>
    <lineage>
        <taxon>Bacteria</taxon>
        <taxon>Pseudomonadati</taxon>
        <taxon>Lentisphaerota</taxon>
        <taxon>Lentisphaeria</taxon>
        <taxon>Victivallales</taxon>
        <taxon>Victivallaceae</taxon>
        <taxon>Victivallis</taxon>
    </lineage>
</organism>
<evidence type="ECO:0000256" key="3">
    <source>
        <dbReference type="ARBA" id="ARBA00022741"/>
    </source>
</evidence>
<feature type="domain" description="Pyridoxamine kinase/Phosphomethylpyrimidine kinase" evidence="6">
    <location>
        <begin position="67"/>
        <end position="254"/>
    </location>
</feature>
<dbReference type="EC" id="2.7.1.35" evidence="1"/>
<evidence type="ECO:0000256" key="2">
    <source>
        <dbReference type="ARBA" id="ARBA00022679"/>
    </source>
</evidence>
<evidence type="ECO:0000313" key="10">
    <source>
        <dbReference type="Proteomes" id="UP000576225"/>
    </source>
</evidence>
<keyword evidence="3" id="KW-0547">Nucleotide-binding</keyword>
<evidence type="ECO:0000313" key="8">
    <source>
        <dbReference type="EMBL" id="PVY45190.1"/>
    </source>
</evidence>
<dbReference type="EMBL" id="JABAEW010000003">
    <property type="protein sequence ID" value="NMD85390.1"/>
    <property type="molecule type" value="Genomic_DNA"/>
</dbReference>
<evidence type="ECO:0000256" key="4">
    <source>
        <dbReference type="ARBA" id="ARBA00022777"/>
    </source>
</evidence>
<dbReference type="Proteomes" id="UP000245959">
    <property type="component" value="Unassembled WGS sequence"/>
</dbReference>
<name>A0A2U1B947_9BACT</name>
<dbReference type="CDD" id="cd01173">
    <property type="entry name" value="pyridoxal_pyridoxamine_kinase"/>
    <property type="match status" value="1"/>
</dbReference>
<accession>A0A2U1B947</accession>
<comment type="caution">
    <text evidence="8">The sequence shown here is derived from an EMBL/GenBank/DDBJ whole genome shotgun (WGS) entry which is preliminary data.</text>
</comment>
<gene>
    <name evidence="8" type="ORF">C8D82_103104</name>
    <name evidence="7" type="ORF">HF882_02205</name>
</gene>
<dbReference type="GeneID" id="78294091"/>
<evidence type="ECO:0000256" key="5">
    <source>
        <dbReference type="ARBA" id="ARBA00022840"/>
    </source>
</evidence>
<evidence type="ECO:0000256" key="1">
    <source>
        <dbReference type="ARBA" id="ARBA00012104"/>
    </source>
</evidence>
<keyword evidence="5" id="KW-0067">ATP-binding</keyword>
<dbReference type="OrthoDB" id="9800808at2"/>
<dbReference type="InterPro" id="IPR029056">
    <property type="entry name" value="Ribokinase-like"/>
</dbReference>
<keyword evidence="9" id="KW-1185">Reference proteome</keyword>
<reference evidence="7 10" key="2">
    <citation type="submission" date="2020-04" db="EMBL/GenBank/DDBJ databases">
        <authorList>
            <person name="Hitch T.C.A."/>
            <person name="Wylensek D."/>
            <person name="Clavel T."/>
        </authorList>
    </citation>
    <scope>NUCLEOTIDE SEQUENCE [LARGE SCALE GENOMIC DNA]</scope>
    <source>
        <strain evidence="7 10">COR2-253-APC-1A</strain>
    </source>
</reference>
<dbReference type="GO" id="GO:0005524">
    <property type="term" value="F:ATP binding"/>
    <property type="evidence" value="ECO:0007669"/>
    <property type="project" value="UniProtKB-KW"/>
</dbReference>
<dbReference type="GO" id="GO:0009443">
    <property type="term" value="P:pyridoxal 5'-phosphate salvage"/>
    <property type="evidence" value="ECO:0007669"/>
    <property type="project" value="InterPro"/>
</dbReference>
<sequence>MKRIVTIQDISCVGKCSLTVALPVISAMGVECAVLPTAVLSTHTMFRGFTFRDLTCDIEPVAAHWKREKIGFDAIYTGYLGSFEQLKLVSEFIDGFRTPENLVFIDPVMADNGKLYPGFTPQFAREMAGLCGRADVIVPNLTEAAFLLDRPYRGEGYDEAYIRELLKRLAGLGAKQAVLTGVSFAPGELGVMGYDARRDEFFSYFHRRLDASFHGTGDIFSSAAVGALMRGFPLEKALALAADYTVDCIECTMNSPGHVWYGVEFERAVPNLLKRLEQ</sequence>
<reference evidence="8 9" key="1">
    <citation type="submission" date="2018-04" db="EMBL/GenBank/DDBJ databases">
        <title>Genomic Encyclopedia of Type Strains, Phase IV (KMG-IV): sequencing the most valuable type-strain genomes for metagenomic binning, comparative biology and taxonomic classification.</title>
        <authorList>
            <person name="Goeker M."/>
        </authorList>
    </citation>
    <scope>NUCLEOTIDE SEQUENCE [LARGE SCALE GENOMIC DNA]</scope>
    <source>
        <strain evidence="8 9">DSM 14823</strain>
    </source>
</reference>
<evidence type="ECO:0000313" key="7">
    <source>
        <dbReference type="EMBL" id="NMD85390.1"/>
    </source>
</evidence>
<protein>
    <recommendedName>
        <fullName evidence="1">pyridoxal kinase</fullName>
        <ecNumber evidence="1">2.7.1.35</ecNumber>
    </recommendedName>
</protein>
<dbReference type="NCBIfam" id="NF005491">
    <property type="entry name" value="PRK07105.1"/>
    <property type="match status" value="1"/>
</dbReference>
<evidence type="ECO:0000313" key="9">
    <source>
        <dbReference type="Proteomes" id="UP000245959"/>
    </source>
</evidence>
<proteinExistence type="predicted"/>
<keyword evidence="2 7" id="KW-0808">Transferase</keyword>
<dbReference type="PANTHER" id="PTHR10534:SF2">
    <property type="entry name" value="PYRIDOXAL KINASE"/>
    <property type="match status" value="1"/>
</dbReference>
<keyword evidence="4 8" id="KW-0418">Kinase</keyword>
<dbReference type="EMBL" id="QEKH01000003">
    <property type="protein sequence ID" value="PVY45190.1"/>
    <property type="molecule type" value="Genomic_DNA"/>
</dbReference>
<dbReference type="GO" id="GO:0005829">
    <property type="term" value="C:cytosol"/>
    <property type="evidence" value="ECO:0007669"/>
    <property type="project" value="TreeGrafter"/>
</dbReference>
<dbReference type="Pfam" id="PF08543">
    <property type="entry name" value="Phos_pyr_kin"/>
    <property type="match status" value="1"/>
</dbReference>
<evidence type="ECO:0000259" key="6">
    <source>
        <dbReference type="Pfam" id="PF08543"/>
    </source>
</evidence>
<dbReference type="Gene3D" id="3.40.1190.20">
    <property type="match status" value="1"/>
</dbReference>
<dbReference type="InterPro" id="IPR013749">
    <property type="entry name" value="PM/HMP-P_kinase-1"/>
</dbReference>
<dbReference type="GO" id="GO:0008478">
    <property type="term" value="F:pyridoxal kinase activity"/>
    <property type="evidence" value="ECO:0007669"/>
    <property type="project" value="UniProtKB-EC"/>
</dbReference>
<dbReference type="InterPro" id="IPR004625">
    <property type="entry name" value="PyrdxlKinase"/>
</dbReference>
<dbReference type="PANTHER" id="PTHR10534">
    <property type="entry name" value="PYRIDOXAL KINASE"/>
    <property type="match status" value="1"/>
</dbReference>
<dbReference type="AlphaFoldDB" id="A0A2U1B947"/>
<dbReference type="Proteomes" id="UP000576225">
    <property type="component" value="Unassembled WGS sequence"/>
</dbReference>
<dbReference type="SUPFAM" id="SSF53613">
    <property type="entry name" value="Ribokinase-like"/>
    <property type="match status" value="1"/>
</dbReference>